<dbReference type="STRING" id="926550.CLDAP_33410"/>
<dbReference type="InterPro" id="IPR012341">
    <property type="entry name" value="6hp_glycosidase-like_sf"/>
</dbReference>
<gene>
    <name evidence="3" type="ordered locus">CLDAP_33410</name>
</gene>
<evidence type="ECO:0000259" key="1">
    <source>
        <dbReference type="Pfam" id="PF04685"/>
    </source>
</evidence>
<evidence type="ECO:0008006" key="5">
    <source>
        <dbReference type="Google" id="ProtNLM"/>
    </source>
</evidence>
<dbReference type="Gene3D" id="1.50.10.10">
    <property type="match status" value="1"/>
</dbReference>
<dbReference type="eggNOG" id="COG4354">
    <property type="taxonomic scope" value="Bacteria"/>
</dbReference>
<evidence type="ECO:0000259" key="2">
    <source>
        <dbReference type="Pfam" id="PF12215"/>
    </source>
</evidence>
<evidence type="ECO:0000313" key="3">
    <source>
        <dbReference type="EMBL" id="BAM01381.1"/>
    </source>
</evidence>
<dbReference type="EMBL" id="AP012337">
    <property type="protein sequence ID" value="BAM01381.1"/>
    <property type="molecule type" value="Genomic_DNA"/>
</dbReference>
<name>I0I7Z3_CALAS</name>
<dbReference type="PATRIC" id="fig|926550.5.peg.3608"/>
<dbReference type="PANTHER" id="PTHR12654">
    <property type="entry name" value="BILE ACID BETA-GLUCOSIDASE-RELATED"/>
    <property type="match status" value="1"/>
</dbReference>
<dbReference type="GO" id="GO:0005975">
    <property type="term" value="P:carbohydrate metabolic process"/>
    <property type="evidence" value="ECO:0007669"/>
    <property type="project" value="InterPro"/>
</dbReference>
<evidence type="ECO:0000313" key="4">
    <source>
        <dbReference type="Proteomes" id="UP000007880"/>
    </source>
</evidence>
<accession>I0I7Z3</accession>
<dbReference type="InterPro" id="IPR052566">
    <property type="entry name" value="Non-lysos_glucosylceramidase"/>
</dbReference>
<dbReference type="Proteomes" id="UP000007880">
    <property type="component" value="Chromosome"/>
</dbReference>
<dbReference type="KEGG" id="cap:CLDAP_33410"/>
<dbReference type="InterPro" id="IPR008928">
    <property type="entry name" value="6-hairpin_glycosidase_sf"/>
</dbReference>
<sequence>MFSPGRPASNLSYVNPSCYLLAKHGKKIKETQMTHFIYRNQKTSQISFPLGGIGAGAIGLAGNGRLIDWEIFNRPNKGSVNGFSHFAVRAESQGRVLDARILHGELAPPYQGELHAPRFQSFGWGPRREFMAGLPHFRDVEFKGEFPFATLTFSDRRFPGAVKLRAFSPFIPLNDRDSSLPAAFFEWTITNSTEESIDYTVVGVLCNPLPANNLNVVRHHPWGCALHMTSDGVQPDTPSYGDLTLATNANLVPDAAMSWQQYWFRGAWFDSLEVYWKDLISGGRFQNRVYPLQRAGEHNEGVLAVHFSLQPGESKTVNFVITWNFPICENYWKPEQVLPQGISPTWKNYYATVWKDSQASAQYALSEWERLLDETHRFKEALFASSLPPAVLDAVSANMAVLKSPTVLRLEDGTLYGWEGCHPDSGCCEGSCTHVWNYQQTLPFLFPKLERSMREADFAYNLRPDGGMAFRIQLPLGAGRWDFRPCADGQFGGVLKTYRDWKICGDNEWLRRLWPSVKKSLEFAWHPNNIDRWDPEKTGVLWGRQHHTLDMELFGPNSWLTSMYLAALKAGAEMAEYLGDEAAAIEYREIFARGKKWADANLFNGEYYIQRINLHDRSIVEAFADDESVLIGGSTLEAYWDDEHGEIKYQIGEGSSIDQVLGQWHASLYGLGEIFDPTQVRSALAAIYKYNFIPVMGEVYNPCRIYCLNDEGGLVICAWPPHVAKPTIPAPYSQETMNGFEYAAASHMIMNGLVDEGTTCVAAIRARYDGERRNPWNEFECGSNYARSMAAYALLLAFSGFQFDMVQGRIGFHPVRLEQESFRCFWSLDSGWGEFELTPHQAIIRLLYGKLHLRRIELPFAKNQHASLVSLREVSIPFVQSESALDFSVSVTLLEGDTLRIEFSR</sequence>
<feature type="domain" description="Glycosyl-hydrolase family 116 N-terminal" evidence="2">
    <location>
        <begin position="48"/>
        <end position="370"/>
    </location>
</feature>
<reference evidence="3 4" key="1">
    <citation type="submission" date="2012-02" db="EMBL/GenBank/DDBJ databases">
        <title>Complete genome sequence of Caldilinea aerophila DSM 14535 (= NBRC 102666).</title>
        <authorList>
            <person name="Oguchi A."/>
            <person name="Hosoyama A."/>
            <person name="Sekine M."/>
            <person name="Fukai R."/>
            <person name="Kato Y."/>
            <person name="Nakamura S."/>
            <person name="Hanada S."/>
            <person name="Yamazaki S."/>
            <person name="Fujita N."/>
        </authorList>
    </citation>
    <scope>NUCLEOTIDE SEQUENCE [LARGE SCALE GENOMIC DNA]</scope>
    <source>
        <strain evidence="4">DSM 14535 / JCM 11387 / NBRC 104270 / STL-6-O1</strain>
    </source>
</reference>
<dbReference type="Pfam" id="PF04685">
    <property type="entry name" value="DUF608"/>
    <property type="match status" value="1"/>
</dbReference>
<dbReference type="HOGENOM" id="CLU_010759_0_0_0"/>
<dbReference type="PANTHER" id="PTHR12654:SF0">
    <property type="entry name" value="NON-LYSOSOMAL GLUCOSYLCERAMIDASE"/>
    <property type="match status" value="1"/>
</dbReference>
<dbReference type="SUPFAM" id="SSF48208">
    <property type="entry name" value="Six-hairpin glycosidases"/>
    <property type="match status" value="1"/>
</dbReference>
<keyword evidence="4" id="KW-1185">Reference proteome</keyword>
<dbReference type="AlphaFoldDB" id="I0I7Z3"/>
<dbReference type="GO" id="GO:0004553">
    <property type="term" value="F:hydrolase activity, hydrolyzing O-glycosyl compounds"/>
    <property type="evidence" value="ECO:0007669"/>
    <property type="project" value="InterPro"/>
</dbReference>
<organism evidence="3 4">
    <name type="scientific">Caldilinea aerophila (strain DSM 14535 / JCM 11387 / NBRC 104270 / STL-6-O1)</name>
    <dbReference type="NCBI Taxonomy" id="926550"/>
    <lineage>
        <taxon>Bacteria</taxon>
        <taxon>Bacillati</taxon>
        <taxon>Chloroflexota</taxon>
        <taxon>Caldilineae</taxon>
        <taxon>Caldilineales</taxon>
        <taxon>Caldilineaceae</taxon>
        <taxon>Caldilinea</taxon>
    </lineage>
</organism>
<dbReference type="OrthoDB" id="1007311at2"/>
<protein>
    <recommendedName>
        <fullName evidence="5">Beta-glucosidase</fullName>
    </recommendedName>
</protein>
<proteinExistence type="predicted"/>
<dbReference type="InterPro" id="IPR024462">
    <property type="entry name" value="GH116_N"/>
</dbReference>
<feature type="domain" description="Glycosyl-hydrolase family 116 catalytic region" evidence="1">
    <location>
        <begin position="488"/>
        <end position="794"/>
    </location>
</feature>
<dbReference type="InterPro" id="IPR006775">
    <property type="entry name" value="GH116_catalytic"/>
</dbReference>
<dbReference type="Pfam" id="PF12215">
    <property type="entry name" value="Glyco_hydr_116N"/>
    <property type="match status" value="1"/>
</dbReference>